<evidence type="ECO:0000256" key="2">
    <source>
        <dbReference type="SAM" id="SignalP"/>
    </source>
</evidence>
<name>A0A3Q3VZV6_MOLML</name>
<dbReference type="OMA" id="CFRIAVW"/>
<feature type="coiled-coil region" evidence="1">
    <location>
        <begin position="50"/>
        <end position="77"/>
    </location>
</feature>
<evidence type="ECO:0000313" key="4">
    <source>
        <dbReference type="Proteomes" id="UP000261620"/>
    </source>
</evidence>
<keyword evidence="2" id="KW-0732">Signal</keyword>
<feature type="signal peptide" evidence="2">
    <location>
        <begin position="1"/>
        <end position="19"/>
    </location>
</feature>
<reference evidence="3" key="2">
    <citation type="submission" date="2025-09" db="UniProtKB">
        <authorList>
            <consortium name="Ensembl"/>
        </authorList>
    </citation>
    <scope>IDENTIFICATION</scope>
</reference>
<feature type="chain" id="PRO_5018768505" evidence="2">
    <location>
        <begin position="20"/>
        <end position="128"/>
    </location>
</feature>
<reference evidence="3" key="1">
    <citation type="submission" date="2025-08" db="UniProtKB">
        <authorList>
            <consortium name="Ensembl"/>
        </authorList>
    </citation>
    <scope>IDENTIFICATION</scope>
</reference>
<dbReference type="AlphaFoldDB" id="A0A3Q3VZV6"/>
<organism evidence="3 4">
    <name type="scientific">Mola mola</name>
    <name type="common">Ocean sunfish</name>
    <name type="synonym">Tetraodon mola</name>
    <dbReference type="NCBI Taxonomy" id="94237"/>
    <lineage>
        <taxon>Eukaryota</taxon>
        <taxon>Metazoa</taxon>
        <taxon>Chordata</taxon>
        <taxon>Craniata</taxon>
        <taxon>Vertebrata</taxon>
        <taxon>Euteleostomi</taxon>
        <taxon>Actinopterygii</taxon>
        <taxon>Neopterygii</taxon>
        <taxon>Teleostei</taxon>
        <taxon>Neoteleostei</taxon>
        <taxon>Acanthomorphata</taxon>
        <taxon>Eupercaria</taxon>
        <taxon>Tetraodontiformes</taxon>
        <taxon>Molidae</taxon>
        <taxon>Mola</taxon>
    </lineage>
</organism>
<evidence type="ECO:0000313" key="3">
    <source>
        <dbReference type="Ensembl" id="ENSMMOP00000004692.1"/>
    </source>
</evidence>
<proteinExistence type="predicted"/>
<sequence length="128" mass="14722">MEQCFKIALWMLLVGCLQARPATKPPCKMDMEDLGFELLNEISCVSYTMIKTLYAALKHLKKELKKATNNCRDEADHISQTLEGLRKECLQQTNCNLTMTVHENFESFVDATKTIVQQFNDHQHSQDP</sequence>
<accession>A0A3Q3VZV6</accession>
<keyword evidence="1" id="KW-0175">Coiled coil</keyword>
<dbReference type="Proteomes" id="UP000261620">
    <property type="component" value="Unplaced"/>
</dbReference>
<keyword evidence="4" id="KW-1185">Reference proteome</keyword>
<dbReference type="Ensembl" id="ENSMMOT00000004777.1">
    <property type="protein sequence ID" value="ENSMMOP00000004692.1"/>
    <property type="gene ID" value="ENSMMOG00000003753.1"/>
</dbReference>
<evidence type="ECO:0000256" key="1">
    <source>
        <dbReference type="SAM" id="Coils"/>
    </source>
</evidence>
<protein>
    <submittedName>
        <fullName evidence="3">Uncharacterized protein</fullName>
    </submittedName>
</protein>